<protein>
    <submittedName>
        <fullName evidence="1">Uncharacterized protein</fullName>
    </submittedName>
</protein>
<dbReference type="PATRIC" id="fig|1182568.3.peg.2277"/>
<reference evidence="1 2" key="1">
    <citation type="submission" date="2015-01" db="EMBL/GenBank/DDBJ databases">
        <title>Deinococcus puniceus/DY1/ whole genome sequencing.</title>
        <authorList>
            <person name="Kim M.K."/>
            <person name="Srinivasan S."/>
            <person name="Lee J.-J."/>
        </authorList>
    </citation>
    <scope>NUCLEOTIDE SEQUENCE [LARGE SCALE GENOMIC DNA]</scope>
    <source>
        <strain evidence="1 2">DY1</strain>
    </source>
</reference>
<dbReference type="Proteomes" id="UP000077363">
    <property type="component" value="Chromosome"/>
</dbReference>
<keyword evidence="2" id="KW-1185">Reference proteome</keyword>
<proteinExistence type="predicted"/>
<dbReference type="KEGG" id="dpu:SU48_10975"/>
<gene>
    <name evidence="1" type="ORF">SU48_10975</name>
</gene>
<dbReference type="EMBL" id="CP011387">
    <property type="protein sequence ID" value="ANE44203.1"/>
    <property type="molecule type" value="Genomic_DNA"/>
</dbReference>
<accession>A0A172TBN0</accession>
<dbReference type="STRING" id="1182568.SU48_10975"/>
<organism evidence="1 2">
    <name type="scientific">Deinococcus puniceus</name>
    <dbReference type="NCBI Taxonomy" id="1182568"/>
    <lineage>
        <taxon>Bacteria</taxon>
        <taxon>Thermotogati</taxon>
        <taxon>Deinococcota</taxon>
        <taxon>Deinococci</taxon>
        <taxon>Deinococcales</taxon>
        <taxon>Deinococcaceae</taxon>
        <taxon>Deinococcus</taxon>
    </lineage>
</organism>
<sequence length="68" mass="7669">MREPDEELFYEAAVTLEENIRSGAELAIPPLEVQGVIEQKKRQTGKELLGVWSLEAEILRLIAKKGHP</sequence>
<name>A0A172TBN0_9DEIO</name>
<evidence type="ECO:0000313" key="1">
    <source>
        <dbReference type="EMBL" id="ANE44203.1"/>
    </source>
</evidence>
<dbReference type="AlphaFoldDB" id="A0A172TBN0"/>
<evidence type="ECO:0000313" key="2">
    <source>
        <dbReference type="Proteomes" id="UP000077363"/>
    </source>
</evidence>